<evidence type="ECO:0000313" key="1">
    <source>
        <dbReference type="EMBL" id="EDQ48786.1"/>
    </source>
</evidence>
<dbReference type="AlphaFoldDB" id="A9U6B7"/>
<gene>
    <name evidence="1" type="ORF">PHYPADRAFT_103129</name>
</gene>
<protein>
    <submittedName>
        <fullName evidence="1">Predicted protein</fullName>
    </submittedName>
</protein>
<name>A9U6B7_PHYPA</name>
<sequence>MAAANIPAPCQPYFEARIFIGVNYRFRRKIPHRISASAELAPVRCRPVDDPGIVQGAFSRFQLEINGLRLVHVFDLGGERILGPVNSFIVRKSVAVGAWQHPHAAVLLRASVYGQPYGYDFVERAQSAFPVCGVFVPWSRPADIGVFADEVAGPQSDVGADDRLDKIEDFIAEQEVEQPLVAEMRRVQLVGQLASFHGELLLENIRQRTHFFGAEQRLFMKQIPALPV</sequence>
<proteinExistence type="predicted"/>
<dbReference type="EMBL" id="DS545897">
    <property type="protein sequence ID" value="EDQ48786.1"/>
    <property type="molecule type" value="Genomic_DNA"/>
</dbReference>
<accession>A9U6B7</accession>
<reference evidence="1" key="1">
    <citation type="journal article" date="2008" name="Science">
        <title>The Physcomitrella genome reveals evolutionary insights into the conquest of land by plants.</title>
        <authorList>
            <person name="Rensing S."/>
            <person name="Lang D."/>
            <person name="Zimmer A."/>
            <person name="Terry A."/>
            <person name="Salamov A."/>
            <person name="Shapiro H."/>
            <person name="Nishiyama T."/>
            <person name="Perroud P.-F."/>
            <person name="Lindquist E."/>
            <person name="Kamisugi Y."/>
            <person name="Tanahashi T."/>
            <person name="Sakakibara K."/>
            <person name="Fujita T."/>
            <person name="Oishi K."/>
            <person name="Shin-I T."/>
            <person name="Kuroki Y."/>
            <person name="Toyoda A."/>
            <person name="Suzuki Y."/>
            <person name="Hashimoto A."/>
            <person name="Yamaguchi K."/>
            <person name="Sugano A."/>
            <person name="Kohara Y."/>
            <person name="Fujiyama A."/>
            <person name="Anterola A."/>
            <person name="Aoki S."/>
            <person name="Ashton N."/>
            <person name="Barbazuk W.B."/>
            <person name="Barker E."/>
            <person name="Bennetzen J."/>
            <person name="Bezanilla M."/>
            <person name="Blankenship R."/>
            <person name="Cho S.H."/>
            <person name="Dutcher S."/>
            <person name="Estelle M."/>
            <person name="Fawcett J.A."/>
            <person name="Gundlach H."/>
            <person name="Hanada K."/>
            <person name="Heyl A."/>
            <person name="Hicks K.A."/>
            <person name="Hugh J."/>
            <person name="Lohr M."/>
            <person name="Mayer K."/>
            <person name="Melkozernov A."/>
            <person name="Murata T."/>
            <person name="Nelson D."/>
            <person name="Pils B."/>
            <person name="Prigge M."/>
            <person name="Reiss B."/>
            <person name="Renner T."/>
            <person name="Rombauts S."/>
            <person name="Rushton P."/>
            <person name="Sanderfoot A."/>
            <person name="Schween G."/>
            <person name="Shiu S.-H."/>
            <person name="Stueber K."/>
            <person name="Theodoulou F.L."/>
            <person name="Tu H."/>
            <person name="Van de Peer Y."/>
            <person name="Verrier P.J."/>
            <person name="Waters E."/>
            <person name="Wood A."/>
            <person name="Yang L."/>
            <person name="Cove D."/>
            <person name="Cuming A."/>
            <person name="Hasebe M."/>
            <person name="Lucas S."/>
            <person name="Mishler D.B."/>
            <person name="Reski R."/>
            <person name="Grigoriev I."/>
            <person name="Quatrano R.S."/>
            <person name="Boore J.L."/>
        </authorList>
    </citation>
    <scope>NUCLEOTIDE SEQUENCE [LARGE SCALE GENOMIC DNA]</scope>
</reference>
<organism>
    <name type="scientific">Physcomitrium patens</name>
    <name type="common">Spreading-leaved earth moss</name>
    <name type="synonym">Physcomitrella patens</name>
    <dbReference type="NCBI Taxonomy" id="3218"/>
    <lineage>
        <taxon>Eukaryota</taxon>
        <taxon>Viridiplantae</taxon>
        <taxon>Streptophyta</taxon>
        <taxon>Embryophyta</taxon>
        <taxon>Bryophyta</taxon>
        <taxon>Bryophytina</taxon>
        <taxon>Bryopsida</taxon>
        <taxon>Funariidae</taxon>
        <taxon>Funariales</taxon>
        <taxon>Funariaceae</taxon>
        <taxon>Physcomitrium</taxon>
    </lineage>
</organism>
<dbReference type="HOGENOM" id="CLU_1216512_0_0_1"/>